<feature type="binding site" evidence="12">
    <location>
        <position position="254"/>
    </location>
    <ligand>
        <name>K(+)</name>
        <dbReference type="ChEBI" id="CHEBI:29103"/>
    </ligand>
</feature>
<evidence type="ECO:0000256" key="4">
    <source>
        <dbReference type="ARBA" id="ARBA00022679"/>
    </source>
</evidence>
<feature type="binding site" evidence="12">
    <location>
        <position position="294"/>
    </location>
    <ligand>
        <name>K(+)</name>
        <dbReference type="ChEBI" id="CHEBI:29103"/>
    </ligand>
</feature>
<dbReference type="GO" id="GO:0004747">
    <property type="term" value="F:ribokinase activity"/>
    <property type="evidence" value="ECO:0007669"/>
    <property type="project" value="UniProtKB-UniRule"/>
</dbReference>
<dbReference type="UniPathway" id="UPA00916">
    <property type="reaction ID" value="UER00889"/>
</dbReference>
<evidence type="ECO:0000256" key="9">
    <source>
        <dbReference type="ARBA" id="ARBA00022842"/>
    </source>
</evidence>
<sequence length="309" mass="32811">MNPSPILVVGSFVQDLTFSTQRFPSPGETVVGQFFTGPGGKGSNQAVAARRAGADVTFVGAVGADAFAQSVREFYQEEGIHAALAEYRDASTGTAGILFDNSGQNEIVVALGANDFLSPHDIPDEFLAESEILVCQLECNLVAVKSVLERAGRNSVTRILNPAPLREELPLDLLQSTDILIPNETEFIGLLERLESSAPTEEELPHLSPDELGNLCRKLGPPTVLVTLGRHGVHLWSETHNKRIPAVEGVKVVDTTGAGDAFVGAFAAGMQRFPGDLPAAARFANRAAALSVTRQGTAPAMARLEEIES</sequence>
<dbReference type="InterPro" id="IPR002139">
    <property type="entry name" value="Ribo/fructo_kinase"/>
</dbReference>
<evidence type="ECO:0000256" key="2">
    <source>
        <dbReference type="ARBA" id="ARBA00012035"/>
    </source>
</evidence>
<dbReference type="CDD" id="cd01174">
    <property type="entry name" value="ribokinase"/>
    <property type="match status" value="1"/>
</dbReference>
<keyword evidence="15" id="KW-1185">Reference proteome</keyword>
<feature type="binding site" evidence="12">
    <location>
        <position position="296"/>
    </location>
    <ligand>
        <name>K(+)</name>
        <dbReference type="ChEBI" id="CHEBI:29103"/>
    </ligand>
</feature>
<reference evidence="14 15" key="1">
    <citation type="submission" date="2020-07" db="EMBL/GenBank/DDBJ databases">
        <authorList>
            <person name="Feng X."/>
        </authorList>
    </citation>
    <scope>NUCLEOTIDE SEQUENCE [LARGE SCALE GENOMIC DNA]</scope>
    <source>
        <strain evidence="14 15">JCM14086</strain>
    </source>
</reference>
<dbReference type="PANTHER" id="PTHR10584:SF166">
    <property type="entry name" value="RIBOKINASE"/>
    <property type="match status" value="1"/>
</dbReference>
<organism evidence="14 15">
    <name type="scientific">Puniceicoccus vermicola</name>
    <dbReference type="NCBI Taxonomy" id="388746"/>
    <lineage>
        <taxon>Bacteria</taxon>
        <taxon>Pseudomonadati</taxon>
        <taxon>Verrucomicrobiota</taxon>
        <taxon>Opitutia</taxon>
        <taxon>Puniceicoccales</taxon>
        <taxon>Puniceicoccaceae</taxon>
        <taxon>Puniceicoccus</taxon>
    </lineage>
</organism>
<dbReference type="HAMAP" id="MF_01987">
    <property type="entry name" value="Ribokinase"/>
    <property type="match status" value="1"/>
</dbReference>
<keyword evidence="10 12" id="KW-0630">Potassium</keyword>
<dbReference type="RefSeq" id="WP_185692811.1">
    <property type="nucleotide sequence ID" value="NZ_JACHVA010000082.1"/>
</dbReference>
<protein>
    <recommendedName>
        <fullName evidence="3 12">Ribokinase</fullName>
        <shortName evidence="12">RK</shortName>
        <ecNumber evidence="2 12">2.7.1.15</ecNumber>
    </recommendedName>
</protein>
<proteinExistence type="inferred from homology"/>
<evidence type="ECO:0000256" key="3">
    <source>
        <dbReference type="ARBA" id="ARBA00016943"/>
    </source>
</evidence>
<evidence type="ECO:0000313" key="15">
    <source>
        <dbReference type="Proteomes" id="UP000525652"/>
    </source>
</evidence>
<keyword evidence="12" id="KW-0963">Cytoplasm</keyword>
<dbReference type="GO" id="GO:0046872">
    <property type="term" value="F:metal ion binding"/>
    <property type="evidence" value="ECO:0007669"/>
    <property type="project" value="UniProtKB-KW"/>
</dbReference>
<dbReference type="GO" id="GO:0019303">
    <property type="term" value="P:D-ribose catabolic process"/>
    <property type="evidence" value="ECO:0007669"/>
    <property type="project" value="UniProtKB-UniRule"/>
</dbReference>
<feature type="binding site" evidence="12">
    <location>
        <position position="285"/>
    </location>
    <ligand>
        <name>ATP</name>
        <dbReference type="ChEBI" id="CHEBI:30616"/>
    </ligand>
</feature>
<comment type="activity regulation">
    <text evidence="12">Activated by a monovalent cation that binds near, but not in, the active site. The most likely occupant of the site in vivo is potassium. Ion binding induces a conformational change that may alter substrate affinity.</text>
</comment>
<dbReference type="Gene3D" id="3.40.1190.20">
    <property type="match status" value="1"/>
</dbReference>
<keyword evidence="9 12" id="KW-0460">Magnesium</keyword>
<keyword evidence="4 12" id="KW-0808">Transferase</keyword>
<dbReference type="AlphaFoldDB" id="A0A7X1AY19"/>
<evidence type="ECO:0000256" key="6">
    <source>
        <dbReference type="ARBA" id="ARBA00022741"/>
    </source>
</evidence>
<evidence type="ECO:0000256" key="7">
    <source>
        <dbReference type="ARBA" id="ARBA00022777"/>
    </source>
</evidence>
<dbReference type="InterPro" id="IPR029056">
    <property type="entry name" value="Ribokinase-like"/>
</dbReference>
<feature type="binding site" evidence="12">
    <location>
        <position position="291"/>
    </location>
    <ligand>
        <name>K(+)</name>
        <dbReference type="ChEBI" id="CHEBI:29103"/>
    </ligand>
</feature>
<dbReference type="InterPro" id="IPR011877">
    <property type="entry name" value="Ribokinase"/>
</dbReference>
<comment type="caution">
    <text evidence="12">Lacks conserved residue(s) required for the propagation of feature annotation.</text>
</comment>
<comment type="function">
    <text evidence="12">Catalyzes the phosphorylation of ribose at O-5 in a reaction requiring ATP and magnesium. The resulting D-ribose-5-phosphate can then be used either for sythesis of nucleotides, histidine, and tryptophan, or as a component of the pentose phosphate pathway.</text>
</comment>
<dbReference type="Proteomes" id="UP000525652">
    <property type="component" value="Unassembled WGS sequence"/>
</dbReference>
<comment type="subcellular location">
    <subcellularLocation>
        <location evidence="12">Cytoplasm</location>
    </subcellularLocation>
</comment>
<dbReference type="EC" id="2.7.1.15" evidence="2 12"/>
<evidence type="ECO:0000256" key="1">
    <source>
        <dbReference type="ARBA" id="ARBA00005380"/>
    </source>
</evidence>
<keyword evidence="11 12" id="KW-0119">Carbohydrate metabolism</keyword>
<accession>A0A7X1AY19</accession>
<feature type="binding site" evidence="12">
    <location>
        <position position="138"/>
    </location>
    <ligand>
        <name>substrate</name>
    </ligand>
</feature>
<name>A0A7X1AY19_9BACT</name>
<feature type="binding site" evidence="12">
    <location>
        <position position="260"/>
    </location>
    <ligand>
        <name>substrate</name>
    </ligand>
</feature>
<feature type="binding site" evidence="12">
    <location>
        <begin position="13"/>
        <end position="15"/>
    </location>
    <ligand>
        <name>substrate</name>
    </ligand>
</feature>
<comment type="caution">
    <text evidence="14">The sequence shown here is derived from an EMBL/GenBank/DDBJ whole genome shotgun (WGS) entry which is preliminary data.</text>
</comment>
<feature type="binding site" evidence="12">
    <location>
        <position position="256"/>
    </location>
    <ligand>
        <name>K(+)</name>
        <dbReference type="ChEBI" id="CHEBI:29103"/>
    </ligand>
</feature>
<feature type="domain" description="Carbohydrate kinase PfkB" evidence="13">
    <location>
        <begin position="6"/>
        <end position="299"/>
    </location>
</feature>
<feature type="binding site" evidence="12">
    <location>
        <position position="183"/>
    </location>
    <ligand>
        <name>ATP</name>
        <dbReference type="ChEBI" id="CHEBI:30616"/>
    </ligand>
</feature>
<dbReference type="GO" id="GO:0005829">
    <property type="term" value="C:cytosol"/>
    <property type="evidence" value="ECO:0007669"/>
    <property type="project" value="TreeGrafter"/>
</dbReference>
<evidence type="ECO:0000256" key="10">
    <source>
        <dbReference type="ARBA" id="ARBA00022958"/>
    </source>
</evidence>
<dbReference type="InterPro" id="IPR002173">
    <property type="entry name" value="Carboh/pur_kinase_PfkB_CS"/>
</dbReference>
<comment type="cofactor">
    <cofactor evidence="12">
        <name>Mg(2+)</name>
        <dbReference type="ChEBI" id="CHEBI:18420"/>
    </cofactor>
    <text evidence="12">Requires a divalent cation, most likely magnesium in vivo, as an electrophilic catalyst to aid phosphoryl group transfer. It is the chelate of the metal and the nucleotide that is the actual substrate.</text>
</comment>
<evidence type="ECO:0000256" key="11">
    <source>
        <dbReference type="ARBA" id="ARBA00023277"/>
    </source>
</evidence>
<dbReference type="Pfam" id="PF00294">
    <property type="entry name" value="PfkB"/>
    <property type="match status" value="1"/>
</dbReference>
<comment type="subunit">
    <text evidence="12">Homodimer.</text>
</comment>
<comment type="similarity">
    <text evidence="1">Belongs to the carbohydrate kinase pfkB family.</text>
</comment>
<evidence type="ECO:0000256" key="12">
    <source>
        <dbReference type="HAMAP-Rule" id="MF_01987"/>
    </source>
</evidence>
<evidence type="ECO:0000256" key="8">
    <source>
        <dbReference type="ARBA" id="ARBA00022840"/>
    </source>
</evidence>
<gene>
    <name evidence="12" type="primary">rbsK</name>
    <name evidence="14" type="ORF">H5P30_10015</name>
</gene>
<evidence type="ECO:0000313" key="14">
    <source>
        <dbReference type="EMBL" id="MBC2602111.1"/>
    </source>
</evidence>
<dbReference type="GO" id="GO:0005524">
    <property type="term" value="F:ATP binding"/>
    <property type="evidence" value="ECO:0007669"/>
    <property type="project" value="UniProtKB-UniRule"/>
</dbReference>
<feature type="binding site" evidence="12">
    <location>
        <begin position="40"/>
        <end position="44"/>
    </location>
    <ligand>
        <name>substrate</name>
    </ligand>
</feature>
<dbReference type="PANTHER" id="PTHR10584">
    <property type="entry name" value="SUGAR KINASE"/>
    <property type="match status" value="1"/>
</dbReference>
<keyword evidence="8 12" id="KW-0067">ATP-binding</keyword>
<keyword evidence="5 12" id="KW-0479">Metal-binding</keyword>
<comment type="similarity">
    <text evidence="12">Belongs to the carbohydrate kinase PfkB family. Ribokinase subfamily.</text>
</comment>
<keyword evidence="7 12" id="KW-0418">Kinase</keyword>
<dbReference type="SUPFAM" id="SSF53613">
    <property type="entry name" value="Ribokinase-like"/>
    <property type="match status" value="1"/>
</dbReference>
<comment type="catalytic activity">
    <reaction evidence="12">
        <text>D-ribose + ATP = D-ribose 5-phosphate + ADP + H(+)</text>
        <dbReference type="Rhea" id="RHEA:13697"/>
        <dbReference type="ChEBI" id="CHEBI:15378"/>
        <dbReference type="ChEBI" id="CHEBI:30616"/>
        <dbReference type="ChEBI" id="CHEBI:47013"/>
        <dbReference type="ChEBI" id="CHEBI:78346"/>
        <dbReference type="ChEBI" id="CHEBI:456216"/>
        <dbReference type="EC" id="2.7.1.15"/>
    </reaction>
</comment>
<dbReference type="PRINTS" id="PR00990">
    <property type="entry name" value="RIBOKINASE"/>
</dbReference>
<evidence type="ECO:0000256" key="5">
    <source>
        <dbReference type="ARBA" id="ARBA00022723"/>
    </source>
</evidence>
<dbReference type="InterPro" id="IPR011611">
    <property type="entry name" value="PfkB_dom"/>
</dbReference>
<feature type="active site" description="Proton acceptor" evidence="12">
    <location>
        <position position="260"/>
    </location>
</feature>
<comment type="pathway">
    <text evidence="12">Carbohydrate metabolism; D-ribose degradation; D-ribose 5-phosphate from beta-D-ribopyranose: step 2/2.</text>
</comment>
<evidence type="ECO:0000259" key="13">
    <source>
        <dbReference type="Pfam" id="PF00294"/>
    </source>
</evidence>
<keyword evidence="6 12" id="KW-0547">Nucleotide-binding</keyword>
<dbReference type="PROSITE" id="PS00584">
    <property type="entry name" value="PFKB_KINASES_2"/>
    <property type="match status" value="1"/>
</dbReference>
<dbReference type="EMBL" id="JACHVA010000082">
    <property type="protein sequence ID" value="MBC2602111.1"/>
    <property type="molecule type" value="Genomic_DNA"/>
</dbReference>
<feature type="binding site" evidence="12">
    <location>
        <begin position="259"/>
        <end position="260"/>
    </location>
    <ligand>
        <name>ATP</name>
        <dbReference type="ChEBI" id="CHEBI:30616"/>
    </ligand>
</feature>
<feature type="binding site" evidence="12">
    <location>
        <begin position="227"/>
        <end position="232"/>
    </location>
    <ligand>
        <name>ATP</name>
        <dbReference type="ChEBI" id="CHEBI:30616"/>
    </ligand>
</feature>